<evidence type="ECO:0000313" key="2">
    <source>
        <dbReference type="EMBL" id="ETV68202.1"/>
    </source>
</evidence>
<proteinExistence type="predicted"/>
<dbReference type="VEuPathDB" id="FungiDB:H257_15782"/>
<dbReference type="RefSeq" id="XP_009842287.1">
    <property type="nucleotide sequence ID" value="XM_009843985.1"/>
</dbReference>
<feature type="region of interest" description="Disordered" evidence="1">
    <location>
        <begin position="162"/>
        <end position="185"/>
    </location>
</feature>
<sequence length="197" mass="22866">MQHNMHGRDGCVPERRIGRRQVHEEVRPRLMPRDVVDPGHDGVEHGEEHDQAHAFPANRKRVQRELNQKNQDIRAVLDVHIPVEDKRRVHGMYRDPEEHAYEGADRDGRVEARVQVPQLPVHRHVAAPGRPPVPLIDQRPHKVDGLQGKAPYSVVNPSIRQPRVRQRCDEKHHDRPSKAKHWPKPMDQRCRLKCALG</sequence>
<accession>W4FL15</accession>
<dbReference type="AlphaFoldDB" id="W4FL15"/>
<dbReference type="EMBL" id="KI913188">
    <property type="protein sequence ID" value="ETV68202.1"/>
    <property type="molecule type" value="Genomic_DNA"/>
</dbReference>
<feature type="region of interest" description="Disordered" evidence="1">
    <location>
        <begin position="1"/>
        <end position="36"/>
    </location>
</feature>
<name>W4FL15_APHAT</name>
<feature type="compositionally biased region" description="Basic and acidic residues" evidence="1">
    <location>
        <begin position="166"/>
        <end position="177"/>
    </location>
</feature>
<gene>
    <name evidence="2" type="ORF">H257_15782</name>
</gene>
<dbReference type="GeneID" id="20817778"/>
<reference evidence="2" key="1">
    <citation type="submission" date="2013-12" db="EMBL/GenBank/DDBJ databases">
        <title>The Genome Sequence of Aphanomyces astaci APO3.</title>
        <authorList>
            <consortium name="The Broad Institute Genomics Platform"/>
            <person name="Russ C."/>
            <person name="Tyler B."/>
            <person name="van West P."/>
            <person name="Dieguez-Uribeondo J."/>
            <person name="Young S.K."/>
            <person name="Zeng Q."/>
            <person name="Gargeya S."/>
            <person name="Fitzgerald M."/>
            <person name="Abouelleil A."/>
            <person name="Alvarado L."/>
            <person name="Chapman S.B."/>
            <person name="Gainer-Dewar J."/>
            <person name="Goldberg J."/>
            <person name="Griggs A."/>
            <person name="Gujja S."/>
            <person name="Hansen M."/>
            <person name="Howarth C."/>
            <person name="Imamovic A."/>
            <person name="Ireland A."/>
            <person name="Larimer J."/>
            <person name="McCowan C."/>
            <person name="Murphy C."/>
            <person name="Pearson M."/>
            <person name="Poon T.W."/>
            <person name="Priest M."/>
            <person name="Roberts A."/>
            <person name="Saif S."/>
            <person name="Shea T."/>
            <person name="Sykes S."/>
            <person name="Wortman J."/>
            <person name="Nusbaum C."/>
            <person name="Birren B."/>
        </authorList>
    </citation>
    <scope>NUCLEOTIDE SEQUENCE [LARGE SCALE GENOMIC DNA]</scope>
    <source>
        <strain evidence="2">APO3</strain>
    </source>
</reference>
<evidence type="ECO:0000256" key="1">
    <source>
        <dbReference type="SAM" id="MobiDB-lite"/>
    </source>
</evidence>
<protein>
    <submittedName>
        <fullName evidence="2">Uncharacterized protein</fullName>
    </submittedName>
</protein>
<organism evidence="2">
    <name type="scientific">Aphanomyces astaci</name>
    <name type="common">Crayfish plague agent</name>
    <dbReference type="NCBI Taxonomy" id="112090"/>
    <lineage>
        <taxon>Eukaryota</taxon>
        <taxon>Sar</taxon>
        <taxon>Stramenopiles</taxon>
        <taxon>Oomycota</taxon>
        <taxon>Saprolegniomycetes</taxon>
        <taxon>Saprolegniales</taxon>
        <taxon>Verrucalvaceae</taxon>
        <taxon>Aphanomyces</taxon>
    </lineage>
</organism>